<reference evidence="2" key="1">
    <citation type="submission" date="2014-03" db="EMBL/GenBank/DDBJ databases">
        <title>Draft genome sequencing of Oceanobacillus picturae strain S1 isolated from human gut.</title>
        <authorList>
            <person name="Croce O."/>
            <person name="Lagier J.C."/>
            <person name="Raoult D."/>
        </authorList>
    </citation>
    <scope>NUCLEOTIDE SEQUENCE [LARGE SCALE GENOMIC DNA]</scope>
    <source>
        <strain evidence="2">S1</strain>
    </source>
</reference>
<dbReference type="Proteomes" id="UP000028863">
    <property type="component" value="Unassembled WGS sequence"/>
</dbReference>
<name>W9AEM8_9BACI</name>
<reference evidence="2" key="2">
    <citation type="submission" date="2014-03" db="EMBL/GenBank/DDBJ databases">
        <authorList>
            <person name="Urmite Genomes"/>
        </authorList>
    </citation>
    <scope>NUCLEOTIDE SEQUENCE</scope>
    <source>
        <strain evidence="2">S1</strain>
    </source>
</reference>
<keyword evidence="3" id="KW-1185">Reference proteome</keyword>
<dbReference type="InterPro" id="IPR016181">
    <property type="entry name" value="Acyl_CoA_acyltransferase"/>
</dbReference>
<accession>W9AEM8</accession>
<evidence type="ECO:0000259" key="1">
    <source>
        <dbReference type="PROSITE" id="PS51186"/>
    </source>
</evidence>
<dbReference type="SUPFAM" id="SSF55729">
    <property type="entry name" value="Acyl-CoA N-acyltransferases (Nat)"/>
    <property type="match status" value="1"/>
</dbReference>
<comment type="caution">
    <text evidence="2">The sequence shown here is derived from an EMBL/GenBank/DDBJ whole genome shotgun (WGS) entry which is preliminary data.</text>
</comment>
<dbReference type="eggNOG" id="COG0456">
    <property type="taxonomic scope" value="Bacteria"/>
</dbReference>
<feature type="domain" description="N-acetyltransferase" evidence="1">
    <location>
        <begin position="3"/>
        <end position="165"/>
    </location>
</feature>
<dbReference type="EMBL" id="CCAX010000002">
    <property type="protein sequence ID" value="CDO03938.1"/>
    <property type="molecule type" value="Genomic_DNA"/>
</dbReference>
<dbReference type="AlphaFoldDB" id="W9AEM8"/>
<gene>
    <name evidence="2" type="ORF">BN988_02471</name>
</gene>
<dbReference type="InterPro" id="IPR000182">
    <property type="entry name" value="GNAT_dom"/>
</dbReference>
<proteinExistence type="predicted"/>
<dbReference type="PROSITE" id="PS51186">
    <property type="entry name" value="GNAT"/>
    <property type="match status" value="1"/>
</dbReference>
<protein>
    <recommendedName>
        <fullName evidence="1">N-acetyltransferase domain-containing protein</fullName>
    </recommendedName>
</protein>
<dbReference type="STRING" id="171693.BN988_02471"/>
<dbReference type="CDD" id="cd04301">
    <property type="entry name" value="NAT_SF"/>
    <property type="match status" value="1"/>
</dbReference>
<dbReference type="Pfam" id="PF00583">
    <property type="entry name" value="Acetyltransf_1"/>
    <property type="match status" value="1"/>
</dbReference>
<organism evidence="2 3">
    <name type="scientific">Oceanobacillus picturae</name>
    <dbReference type="NCBI Taxonomy" id="171693"/>
    <lineage>
        <taxon>Bacteria</taxon>
        <taxon>Bacillati</taxon>
        <taxon>Bacillota</taxon>
        <taxon>Bacilli</taxon>
        <taxon>Bacillales</taxon>
        <taxon>Bacillaceae</taxon>
        <taxon>Oceanobacillus</taxon>
    </lineage>
</organism>
<sequence length="293" mass="34780">MQNVIRRLTIQDFHIVQAMETGIEDDYVLRIFNRLLDGSNRLFGLFHKGQLVSIAGYSLYGSHYAMLGRLRSDLRYRGRDFSTALMQHMIEEVFKMERIQWVGANTQENNLAAKKVLRKAGLHSYTTLYVTTTQSPSILETGAKPWKEVHNLARKKDLIYKGYLKTYSIFPYQCYYPFPASWELFTDENLLSWSFYENEKQNRFLITKEDQKKNHYLHTIYPWDDIDQQEGLWETITADYKQLTHRTGEDTYVWMDLTPSEVDKLPDYHPFELPSPWILFGISRKSWQQWEGN</sequence>
<evidence type="ECO:0000313" key="2">
    <source>
        <dbReference type="EMBL" id="CDO03938.1"/>
    </source>
</evidence>
<evidence type="ECO:0000313" key="3">
    <source>
        <dbReference type="Proteomes" id="UP000028863"/>
    </source>
</evidence>
<dbReference type="Gene3D" id="3.40.630.30">
    <property type="match status" value="1"/>
</dbReference>
<dbReference type="RefSeq" id="WP_036577007.1">
    <property type="nucleotide sequence ID" value="NZ_CABLBW010000002.1"/>
</dbReference>
<dbReference type="GO" id="GO:0016747">
    <property type="term" value="F:acyltransferase activity, transferring groups other than amino-acyl groups"/>
    <property type="evidence" value="ECO:0007669"/>
    <property type="project" value="InterPro"/>
</dbReference>